<feature type="DNA-binding region" description="H-T-H motif" evidence="4">
    <location>
        <begin position="32"/>
        <end position="51"/>
    </location>
</feature>
<reference evidence="6" key="1">
    <citation type="submission" date="2020-10" db="EMBL/GenBank/DDBJ databases">
        <title>Phylogeny of dyella-like bacteria.</title>
        <authorList>
            <person name="Fu J."/>
        </authorList>
    </citation>
    <scope>NUCLEOTIDE SEQUENCE</scope>
    <source>
        <strain evidence="6">DHON07</strain>
    </source>
</reference>
<dbReference type="PRINTS" id="PR00455">
    <property type="entry name" value="HTHTETR"/>
</dbReference>
<dbReference type="PANTHER" id="PTHR47506:SF7">
    <property type="entry name" value="TRANSCRIPTIONAL REGULATORY PROTEIN"/>
    <property type="match status" value="1"/>
</dbReference>
<organism evidence="6 7">
    <name type="scientific">Dyella mobilis</name>
    <dbReference type="NCBI Taxonomy" id="1849582"/>
    <lineage>
        <taxon>Bacteria</taxon>
        <taxon>Pseudomonadati</taxon>
        <taxon>Pseudomonadota</taxon>
        <taxon>Gammaproteobacteria</taxon>
        <taxon>Lysobacterales</taxon>
        <taxon>Rhodanobacteraceae</taxon>
        <taxon>Dyella</taxon>
    </lineage>
</organism>
<dbReference type="InterPro" id="IPR001647">
    <property type="entry name" value="HTH_TetR"/>
</dbReference>
<dbReference type="PROSITE" id="PS50977">
    <property type="entry name" value="HTH_TETR_2"/>
    <property type="match status" value="1"/>
</dbReference>
<dbReference type="Pfam" id="PF00440">
    <property type="entry name" value="TetR_N"/>
    <property type="match status" value="1"/>
</dbReference>
<evidence type="ECO:0000256" key="2">
    <source>
        <dbReference type="ARBA" id="ARBA00023125"/>
    </source>
</evidence>
<evidence type="ECO:0000256" key="3">
    <source>
        <dbReference type="ARBA" id="ARBA00023163"/>
    </source>
</evidence>
<evidence type="ECO:0000256" key="4">
    <source>
        <dbReference type="PROSITE-ProRule" id="PRU00335"/>
    </source>
</evidence>
<comment type="caution">
    <text evidence="6">The sequence shown here is derived from an EMBL/GenBank/DDBJ whole genome shotgun (WGS) entry which is preliminary data.</text>
</comment>
<keyword evidence="2 4" id="KW-0238">DNA-binding</keyword>
<name>A0ABS2KLL2_9GAMM</name>
<keyword evidence="3" id="KW-0804">Transcription</keyword>
<evidence type="ECO:0000256" key="1">
    <source>
        <dbReference type="ARBA" id="ARBA00023015"/>
    </source>
</evidence>
<evidence type="ECO:0000313" key="7">
    <source>
        <dbReference type="Proteomes" id="UP001430193"/>
    </source>
</evidence>
<evidence type="ECO:0000313" key="6">
    <source>
        <dbReference type="EMBL" id="MBM7131830.1"/>
    </source>
</evidence>
<dbReference type="InterPro" id="IPR036271">
    <property type="entry name" value="Tet_transcr_reg_TetR-rel_C_sf"/>
</dbReference>
<dbReference type="InterPro" id="IPR009057">
    <property type="entry name" value="Homeodomain-like_sf"/>
</dbReference>
<dbReference type="Gene3D" id="1.10.10.60">
    <property type="entry name" value="Homeodomain-like"/>
    <property type="match status" value="1"/>
</dbReference>
<accession>A0ABS2KLL2</accession>
<evidence type="ECO:0000259" key="5">
    <source>
        <dbReference type="PROSITE" id="PS50977"/>
    </source>
</evidence>
<protein>
    <submittedName>
        <fullName evidence="6">TetR/AcrR family transcriptional regulator</fullName>
    </submittedName>
</protein>
<dbReference type="Proteomes" id="UP001430193">
    <property type="component" value="Unassembled WGS sequence"/>
</dbReference>
<feature type="domain" description="HTH tetR-type" evidence="5">
    <location>
        <begin position="9"/>
        <end position="69"/>
    </location>
</feature>
<keyword evidence="1" id="KW-0805">Transcription regulation</keyword>
<proteinExistence type="predicted"/>
<gene>
    <name evidence="6" type="ORF">ISS99_20080</name>
</gene>
<dbReference type="PANTHER" id="PTHR47506">
    <property type="entry name" value="TRANSCRIPTIONAL REGULATORY PROTEIN"/>
    <property type="match status" value="1"/>
</dbReference>
<keyword evidence="7" id="KW-1185">Reference proteome</keyword>
<dbReference type="SUPFAM" id="SSF48498">
    <property type="entry name" value="Tetracyclin repressor-like, C-terminal domain"/>
    <property type="match status" value="1"/>
</dbReference>
<dbReference type="Gene3D" id="1.10.357.10">
    <property type="entry name" value="Tetracycline Repressor, domain 2"/>
    <property type="match status" value="1"/>
</dbReference>
<dbReference type="EMBL" id="JADIKF010000040">
    <property type="protein sequence ID" value="MBM7131830.1"/>
    <property type="molecule type" value="Genomic_DNA"/>
</dbReference>
<dbReference type="SUPFAM" id="SSF46689">
    <property type="entry name" value="Homeodomain-like"/>
    <property type="match status" value="1"/>
</dbReference>
<dbReference type="RefSeq" id="WP_204633376.1">
    <property type="nucleotide sequence ID" value="NZ_BSOC01000001.1"/>
</dbReference>
<sequence length="199" mass="21531">MRYSTEHKQETRTRILDAAARVFRREGYGGSGIEGLTKAAGVTNGAFYGHFKSKSEAFRTVVLAGLEEFRLTIAGLKAEGGKRWLKTFVDVYLGAKRTCDIGEACALPTFSPEMTRADPDTRHAYEEELLRLIDEVSSGLGHRTANERDERAIALLALLSGGVTLARAVPDPVLAERIAKAVGKQAMAMTSSAPSSKAK</sequence>